<dbReference type="WBParaSite" id="EEL_0000969801-mRNA-1">
    <property type="protein sequence ID" value="EEL_0000969801-mRNA-1"/>
    <property type="gene ID" value="EEL_0000969801"/>
</dbReference>
<keyword evidence="6" id="KW-0539">Nucleus</keyword>
<dbReference type="Pfam" id="PF04905">
    <property type="entry name" value="NCD2"/>
    <property type="match status" value="1"/>
</dbReference>
<dbReference type="GO" id="GO:0003712">
    <property type="term" value="F:transcription coregulator activity"/>
    <property type="evidence" value="ECO:0007669"/>
    <property type="project" value="InterPro"/>
</dbReference>
<proteinExistence type="inferred from homology"/>
<evidence type="ECO:0000259" key="9">
    <source>
        <dbReference type="Pfam" id="PF04905"/>
    </source>
</evidence>
<accession>A0A0R3S4H9</accession>
<evidence type="ECO:0000313" key="10">
    <source>
        <dbReference type="Proteomes" id="UP000050640"/>
    </source>
</evidence>
<sequence length="676" mass="73076">MTWRSGDLFGADFNFPLKLQLLDKFSCNHYFTVLCNQTNPGRYQIVFTGCGPATALKIRSFIECIICVQSTSTTVTVRKYPQFFHWKRCFSWKNKLEDLDLATKTQGELPQPDDKISELPSTPSPSSSIIAPPRQQPRSGSRQPTTFSEWQLLAVLHRANLLQYYDEFIAQGGDDINQFMTCDEHEFLEIMSVVGMASKPLHVRRFQRTLTEFSKDPDAFNLVAIQQIGLPPAASYGYMPPTSSAATPTAALQFLLSSQNLAAASLAVAAGLPCTSPSITHDQSSPRSLLQPLVSASESLHELFSAATVAAVAGVGTSGTTSTTATIGATANVMAGDFLTSLVAGIPQSSGSCSSGSGAASNSMQGLESAASSKMASSSAEHASTTSGLVQFSAGSPTGSNEANCDFDQLGVGTSTTSETPVLTEAQIGRLAQCSHRLIEQMPQLEPKLIQNKKKISRELLDVMQLPFGSPQRIQEYRRYSAIYGRFDAKRKPDKPLTLHEVSVNEAAAQLCLRQPALLTRRDELFPLARQVVKDAGYNYVKGMKKGEADIKKHRSLVVMDSFYPSEQSQSPQSSASAGSPGLDESIVDSGNELTVAPSSSSLVAVIGNRDDAGSIITSNRKKRHRESSQEREQLELSSSVVPPVTPEKQQRLTVKRHAAIEKQCNTTGTANDDDT</sequence>
<keyword evidence="4" id="KW-0805">Transcription regulation</keyword>
<dbReference type="Proteomes" id="UP000050640">
    <property type="component" value="Unplaced"/>
</dbReference>
<feature type="region of interest" description="Disordered" evidence="7">
    <location>
        <begin position="106"/>
        <end position="143"/>
    </location>
</feature>
<evidence type="ECO:0000256" key="5">
    <source>
        <dbReference type="ARBA" id="ARBA00023163"/>
    </source>
</evidence>
<feature type="compositionally biased region" description="Low complexity" evidence="7">
    <location>
        <begin position="118"/>
        <end position="133"/>
    </location>
</feature>
<evidence type="ECO:0000256" key="3">
    <source>
        <dbReference type="ARBA" id="ARBA00022491"/>
    </source>
</evidence>
<evidence type="ECO:0000256" key="4">
    <source>
        <dbReference type="ARBA" id="ARBA00023015"/>
    </source>
</evidence>
<feature type="region of interest" description="Disordered" evidence="7">
    <location>
        <begin position="616"/>
        <end position="654"/>
    </location>
</feature>
<dbReference type="Pfam" id="PF04904">
    <property type="entry name" value="SAM_NCD1"/>
    <property type="match status" value="1"/>
</dbReference>
<evidence type="ECO:0000259" key="8">
    <source>
        <dbReference type="Pfam" id="PF04904"/>
    </source>
</evidence>
<keyword evidence="3" id="KW-0678">Repressor</keyword>
<dbReference type="InterPro" id="IPR039040">
    <property type="entry name" value="NAB_fam"/>
</dbReference>
<comment type="similarity">
    <text evidence="2">Belongs to the NAB family.</text>
</comment>
<evidence type="ECO:0000256" key="1">
    <source>
        <dbReference type="ARBA" id="ARBA00004123"/>
    </source>
</evidence>
<feature type="domain" description="Nab N-terminal" evidence="8">
    <location>
        <begin position="144"/>
        <end position="221"/>
    </location>
</feature>
<evidence type="ECO:0000256" key="2">
    <source>
        <dbReference type="ARBA" id="ARBA00008864"/>
    </source>
</evidence>
<dbReference type="Gene3D" id="1.20.120.2010">
    <property type="entry name" value="NAB conserved domain 2"/>
    <property type="match status" value="1"/>
</dbReference>
<evidence type="ECO:0000313" key="11">
    <source>
        <dbReference type="WBParaSite" id="EEL_0000969801-mRNA-1"/>
    </source>
</evidence>
<dbReference type="InterPro" id="IPR006988">
    <property type="entry name" value="Nab_N"/>
</dbReference>
<keyword evidence="10" id="KW-1185">Reference proteome</keyword>
<comment type="subcellular location">
    <subcellularLocation>
        <location evidence="1">Nucleus</location>
    </subcellularLocation>
</comment>
<dbReference type="PANTHER" id="PTHR12623:SF10">
    <property type="entry name" value="NGFI-A-BINDING PROTEIN HOMOLOG"/>
    <property type="match status" value="1"/>
</dbReference>
<feature type="domain" description="NAB co-repressor" evidence="9">
    <location>
        <begin position="423"/>
        <end position="545"/>
    </location>
</feature>
<dbReference type="STRING" id="1147741.A0A0R3S4H9"/>
<feature type="region of interest" description="Disordered" evidence="7">
    <location>
        <begin position="564"/>
        <end position="588"/>
    </location>
</feature>
<dbReference type="FunFam" id="1.20.120.2010:FF:000001">
    <property type="entry name" value="NGFI-A-binding protein 1 isoform X1"/>
    <property type="match status" value="1"/>
</dbReference>
<organism evidence="10 11">
    <name type="scientific">Elaeophora elaphi</name>
    <dbReference type="NCBI Taxonomy" id="1147741"/>
    <lineage>
        <taxon>Eukaryota</taxon>
        <taxon>Metazoa</taxon>
        <taxon>Ecdysozoa</taxon>
        <taxon>Nematoda</taxon>
        <taxon>Chromadorea</taxon>
        <taxon>Rhabditida</taxon>
        <taxon>Spirurina</taxon>
        <taxon>Spiruromorpha</taxon>
        <taxon>Filarioidea</taxon>
        <taxon>Onchocercidae</taxon>
        <taxon>Elaeophora</taxon>
    </lineage>
</organism>
<reference evidence="11" key="1">
    <citation type="submission" date="2017-02" db="UniProtKB">
        <authorList>
            <consortium name="WormBaseParasite"/>
        </authorList>
    </citation>
    <scope>IDENTIFICATION</scope>
</reference>
<keyword evidence="5" id="KW-0804">Transcription</keyword>
<dbReference type="AlphaFoldDB" id="A0A0R3S4H9"/>
<name>A0A0R3S4H9_9BILA</name>
<dbReference type="GO" id="GO:0005634">
    <property type="term" value="C:nucleus"/>
    <property type="evidence" value="ECO:0007669"/>
    <property type="project" value="UniProtKB-SubCell"/>
</dbReference>
<dbReference type="InterPro" id="IPR006989">
    <property type="entry name" value="NAB_co-repressor_dom"/>
</dbReference>
<feature type="compositionally biased region" description="Low complexity" evidence="7">
    <location>
        <begin position="565"/>
        <end position="582"/>
    </location>
</feature>
<protein>
    <submittedName>
        <fullName evidence="11">SAM domain-containing protein</fullName>
    </submittedName>
</protein>
<evidence type="ECO:0000256" key="6">
    <source>
        <dbReference type="ARBA" id="ARBA00023242"/>
    </source>
</evidence>
<dbReference type="PANTHER" id="PTHR12623">
    <property type="entry name" value="NGFI-A BINDING PROTEIN"/>
    <property type="match status" value="1"/>
</dbReference>
<dbReference type="GO" id="GO:0045892">
    <property type="term" value="P:negative regulation of DNA-templated transcription"/>
    <property type="evidence" value="ECO:0007669"/>
    <property type="project" value="InterPro"/>
</dbReference>
<feature type="region of interest" description="Disordered" evidence="7">
    <location>
        <begin position="354"/>
        <end position="379"/>
    </location>
</feature>
<evidence type="ECO:0000256" key="7">
    <source>
        <dbReference type="SAM" id="MobiDB-lite"/>
    </source>
</evidence>
<dbReference type="InterPro" id="IPR038398">
    <property type="entry name" value="NCD2_sf"/>
</dbReference>